<dbReference type="Proteomes" id="UP000242525">
    <property type="component" value="Unassembled WGS sequence"/>
</dbReference>
<accession>A0A0J9XF42</accession>
<feature type="compositionally biased region" description="Low complexity" evidence="1">
    <location>
        <begin position="172"/>
        <end position="182"/>
    </location>
</feature>
<sequence>MKKETAIRTLQARVSVLESSLTTLQTSLKKLDRQGGNSSSRSAGFYLKLINQAHDEMESIISEALSSSSEEIEASPSADQTSLHSEKQKLPSPTPLPLTTTPLNDTAKPAMRTTKNSNKKRNRDEETNPDVSNSTKIQKQEPKSVSGSESVLDNGYPKIKIEPLDYDAPFLLSPSSASSSPLGVSEEENRSDMRTTFDPLLLLIKNEPSEDNGATSSSIMYQRKKQESEELLQQFHEYNNNTTSMPLSDTNLGFSYTYGDDPLESQQQVQYEQSIQTPMQQQVDIMDPANLEFSGLHQRILAVDSFDLFAL</sequence>
<dbReference type="AlphaFoldDB" id="A0A0J9XF42"/>
<reference evidence="2" key="1">
    <citation type="submission" date="2014-03" db="EMBL/GenBank/DDBJ databases">
        <authorList>
            <person name="Casaregola S."/>
        </authorList>
    </citation>
    <scope>NUCLEOTIDE SEQUENCE [LARGE SCALE GENOMIC DNA]</scope>
    <source>
        <strain evidence="2">CLIB 918</strain>
    </source>
</reference>
<evidence type="ECO:0000313" key="2">
    <source>
        <dbReference type="EMBL" id="CDO55928.1"/>
    </source>
</evidence>
<gene>
    <name evidence="2" type="ORF">BN980_GECA13s00362g</name>
</gene>
<feature type="compositionally biased region" description="Low complexity" evidence="1">
    <location>
        <begin position="64"/>
        <end position="78"/>
    </location>
</feature>
<comment type="caution">
    <text evidence="2">The sequence shown here is derived from an EMBL/GenBank/DDBJ whole genome shotgun (WGS) entry which is preliminary data.</text>
</comment>
<keyword evidence="3" id="KW-1185">Reference proteome</keyword>
<feature type="region of interest" description="Disordered" evidence="1">
    <location>
        <begin position="64"/>
        <end position="154"/>
    </location>
</feature>
<evidence type="ECO:0000313" key="3">
    <source>
        <dbReference type="Proteomes" id="UP000242525"/>
    </source>
</evidence>
<name>A0A0J9XF42_GEOCN</name>
<feature type="compositionally biased region" description="Polar residues" evidence="1">
    <location>
        <begin position="129"/>
        <end position="151"/>
    </location>
</feature>
<evidence type="ECO:0000256" key="1">
    <source>
        <dbReference type="SAM" id="MobiDB-lite"/>
    </source>
</evidence>
<organism evidence="2 3">
    <name type="scientific">Geotrichum candidum</name>
    <name type="common">Oospora lactis</name>
    <name type="synonym">Dipodascus geotrichum</name>
    <dbReference type="NCBI Taxonomy" id="1173061"/>
    <lineage>
        <taxon>Eukaryota</taxon>
        <taxon>Fungi</taxon>
        <taxon>Dikarya</taxon>
        <taxon>Ascomycota</taxon>
        <taxon>Saccharomycotina</taxon>
        <taxon>Dipodascomycetes</taxon>
        <taxon>Dipodascales</taxon>
        <taxon>Dipodascaceae</taxon>
        <taxon>Geotrichum</taxon>
    </lineage>
</organism>
<feature type="region of interest" description="Disordered" evidence="1">
    <location>
        <begin position="172"/>
        <end position="192"/>
    </location>
</feature>
<protein>
    <submittedName>
        <fullName evidence="2">Uncharacterized protein</fullName>
    </submittedName>
</protein>
<dbReference type="EMBL" id="CCBN010000013">
    <property type="protein sequence ID" value="CDO55928.1"/>
    <property type="molecule type" value="Genomic_DNA"/>
</dbReference>
<proteinExistence type="predicted"/>